<dbReference type="EMBL" id="JYDH01000011">
    <property type="protein sequence ID" value="KRY40649.1"/>
    <property type="molecule type" value="Genomic_DNA"/>
</dbReference>
<dbReference type="InterPro" id="IPR007206">
    <property type="entry name" value="Protein_HGH1_C"/>
</dbReference>
<dbReference type="Pfam" id="PF04063">
    <property type="entry name" value="DUF383"/>
    <property type="match status" value="1"/>
</dbReference>
<dbReference type="InterPro" id="IPR007205">
    <property type="entry name" value="Protein_HGH1_N"/>
</dbReference>
<dbReference type="Pfam" id="PF04064">
    <property type="entry name" value="DUF384"/>
    <property type="match status" value="1"/>
</dbReference>
<dbReference type="Gene3D" id="1.25.10.10">
    <property type="entry name" value="Leucine-rich Repeat Variant"/>
    <property type="match status" value="1"/>
</dbReference>
<dbReference type="PANTHER" id="PTHR13387:SF9">
    <property type="entry name" value="PROTEIN HGH1 HOMOLOG"/>
    <property type="match status" value="1"/>
</dbReference>
<evidence type="ECO:0000256" key="2">
    <source>
        <dbReference type="ARBA" id="ARBA00014076"/>
    </source>
</evidence>
<reference evidence="5 6" key="1">
    <citation type="submission" date="2015-01" db="EMBL/GenBank/DDBJ databases">
        <title>Evolution of Trichinella species and genotypes.</title>
        <authorList>
            <person name="Korhonen P.K."/>
            <person name="Edoardo P."/>
            <person name="Giuseppe L.R."/>
            <person name="Gasser R.B."/>
        </authorList>
    </citation>
    <scope>NUCLEOTIDE SEQUENCE [LARGE SCALE GENOMIC DNA]</scope>
    <source>
        <strain evidence="5">ISS3</strain>
    </source>
</reference>
<comment type="caution">
    <text evidence="5">The sequence shown here is derived from an EMBL/GenBank/DDBJ whole genome shotgun (WGS) entry which is preliminary data.</text>
</comment>
<dbReference type="InterPro" id="IPR039717">
    <property type="entry name" value="Hgh1"/>
</dbReference>
<evidence type="ECO:0000259" key="4">
    <source>
        <dbReference type="Pfam" id="PF04064"/>
    </source>
</evidence>
<evidence type="ECO:0000259" key="3">
    <source>
        <dbReference type="Pfam" id="PF04063"/>
    </source>
</evidence>
<dbReference type="InterPro" id="IPR011989">
    <property type="entry name" value="ARM-like"/>
</dbReference>
<protein>
    <recommendedName>
        <fullName evidence="2">Protein HGH1 homolog</fullName>
    </recommendedName>
</protein>
<dbReference type="InterPro" id="IPR016024">
    <property type="entry name" value="ARM-type_fold"/>
</dbReference>
<dbReference type="Proteomes" id="UP000054776">
    <property type="component" value="Unassembled WGS sequence"/>
</dbReference>
<evidence type="ECO:0000256" key="1">
    <source>
        <dbReference type="ARBA" id="ARBA00006712"/>
    </source>
</evidence>
<keyword evidence="6" id="KW-1185">Reference proteome</keyword>
<dbReference type="STRING" id="6334.A0A0V1BU34"/>
<dbReference type="OrthoDB" id="338814at2759"/>
<evidence type="ECO:0000313" key="6">
    <source>
        <dbReference type="Proteomes" id="UP000054776"/>
    </source>
</evidence>
<gene>
    <name evidence="5" type="ORF">T01_9696</name>
</gene>
<feature type="domain" description="Protein HGH1 C-terminal" evidence="4">
    <location>
        <begin position="270"/>
        <end position="323"/>
    </location>
</feature>
<evidence type="ECO:0000313" key="5">
    <source>
        <dbReference type="EMBL" id="KRY40649.1"/>
    </source>
</evidence>
<organism evidence="5 6">
    <name type="scientific">Trichinella spiralis</name>
    <name type="common">Trichina worm</name>
    <dbReference type="NCBI Taxonomy" id="6334"/>
    <lineage>
        <taxon>Eukaryota</taxon>
        <taxon>Metazoa</taxon>
        <taxon>Ecdysozoa</taxon>
        <taxon>Nematoda</taxon>
        <taxon>Enoplea</taxon>
        <taxon>Dorylaimia</taxon>
        <taxon>Trichinellida</taxon>
        <taxon>Trichinellidae</taxon>
        <taxon>Trichinella</taxon>
    </lineage>
</organism>
<dbReference type="AlphaFoldDB" id="A0A0V1BU34"/>
<dbReference type="InParanoid" id="A0A0V1BU34"/>
<sequence>MNFEEDLRTAALTYDINEDDVFSKIRSVGMMSSEALSADSFSILKCLLELFYKPMEWLQPSILEAFINASADSLEVSNFLLTCENFMNYVVESISHHHYFQRRLLVLALACNLTCKLQTCEVFGTYMKDIPAIVRELSKALLDNRSPNIDHAASLLRNLTQLKSVRDAVFTEDLGAPLIITLLNSNKYAMHWQQEIMFDVVRNCCFDADNHTIISAIKEPFFTGLLYSFFGEGEFRDWEWQLIYPVWRTYLTATIEREASCRIRFTILEALYRICASRVGREAMRSLGVYYVLREYHKWETDADANELCGNVIGILIQTEEEIGCDNIMEWSLEKEQNFFVSNLSYFSSFCTARNYSLQPRKSKLEYKE</sequence>
<comment type="similarity">
    <text evidence="1">Belongs to the HGH1 family.</text>
</comment>
<feature type="domain" description="Protein HGH1 N-terminal" evidence="3">
    <location>
        <begin position="109"/>
        <end position="264"/>
    </location>
</feature>
<dbReference type="eggNOG" id="KOG2973">
    <property type="taxonomic scope" value="Eukaryota"/>
</dbReference>
<dbReference type="PANTHER" id="PTHR13387">
    <property type="entry name" value="PROTEIN HGH1 HOMOLOG"/>
    <property type="match status" value="1"/>
</dbReference>
<proteinExistence type="inferred from homology"/>
<dbReference type="SUPFAM" id="SSF48371">
    <property type="entry name" value="ARM repeat"/>
    <property type="match status" value="1"/>
</dbReference>
<accession>A0A0V1BU34</accession>
<name>A0A0V1BU34_TRISP</name>